<keyword evidence="2" id="KW-1185">Reference proteome</keyword>
<accession>A0ACB9ZRM8</accession>
<sequence>MHKRSFKGNLQRSKRSLKTTRVYEDEVMKLNTLMTRRLVRGILQSIQEIPLCQDPGLGIWIWHYTESSQCTVASAYRLARKENYSRIRQHHRISMDFSGKPFRTLGFHPVLKLMFRDGAIKPSPPESNWPRYVSIRISRAGGSSMVVVKENEEWGRPNRNWGAGKRQSGNYYKSDGTISFTMSFSPNYGSTSGDSGTVLGKKIDDAGRKMVMWKFQIHLPFCRVTYQPYRLEGDLSALQIGGQTLMRTRNHSLHWRGWPRLRGMWTSPSGQPVVLAVSSWSGLRFRFCRPSSDRLGIPV</sequence>
<dbReference type="EMBL" id="CM044708">
    <property type="protein sequence ID" value="KAI5649754.1"/>
    <property type="molecule type" value="Genomic_DNA"/>
</dbReference>
<evidence type="ECO:0000313" key="2">
    <source>
        <dbReference type="Proteomes" id="UP001060085"/>
    </source>
</evidence>
<dbReference type="Proteomes" id="UP001060085">
    <property type="component" value="Linkage Group LG08"/>
</dbReference>
<proteinExistence type="predicted"/>
<name>A0ACB9ZRM8_CATRO</name>
<gene>
    <name evidence="1" type="ORF">M9H77_35759</name>
</gene>
<evidence type="ECO:0000313" key="1">
    <source>
        <dbReference type="EMBL" id="KAI5649754.1"/>
    </source>
</evidence>
<reference evidence="2" key="1">
    <citation type="journal article" date="2023" name="Nat. Plants">
        <title>Single-cell RNA sequencing provides a high-resolution roadmap for understanding the multicellular compartmentation of specialized metabolism.</title>
        <authorList>
            <person name="Sun S."/>
            <person name="Shen X."/>
            <person name="Li Y."/>
            <person name="Li Y."/>
            <person name="Wang S."/>
            <person name="Li R."/>
            <person name="Zhang H."/>
            <person name="Shen G."/>
            <person name="Guo B."/>
            <person name="Wei J."/>
            <person name="Xu J."/>
            <person name="St-Pierre B."/>
            <person name="Chen S."/>
            <person name="Sun C."/>
        </authorList>
    </citation>
    <scope>NUCLEOTIDE SEQUENCE [LARGE SCALE GENOMIC DNA]</scope>
</reference>
<protein>
    <submittedName>
        <fullName evidence="1">Uncharacterized protein</fullName>
    </submittedName>
</protein>
<comment type="caution">
    <text evidence="1">The sequence shown here is derived from an EMBL/GenBank/DDBJ whole genome shotgun (WGS) entry which is preliminary data.</text>
</comment>
<organism evidence="1 2">
    <name type="scientific">Catharanthus roseus</name>
    <name type="common">Madagascar periwinkle</name>
    <name type="synonym">Vinca rosea</name>
    <dbReference type="NCBI Taxonomy" id="4058"/>
    <lineage>
        <taxon>Eukaryota</taxon>
        <taxon>Viridiplantae</taxon>
        <taxon>Streptophyta</taxon>
        <taxon>Embryophyta</taxon>
        <taxon>Tracheophyta</taxon>
        <taxon>Spermatophyta</taxon>
        <taxon>Magnoliopsida</taxon>
        <taxon>eudicotyledons</taxon>
        <taxon>Gunneridae</taxon>
        <taxon>Pentapetalae</taxon>
        <taxon>asterids</taxon>
        <taxon>lamiids</taxon>
        <taxon>Gentianales</taxon>
        <taxon>Apocynaceae</taxon>
        <taxon>Rauvolfioideae</taxon>
        <taxon>Vinceae</taxon>
        <taxon>Catharanthinae</taxon>
        <taxon>Catharanthus</taxon>
    </lineage>
</organism>